<evidence type="ECO:0000256" key="5">
    <source>
        <dbReference type="ARBA" id="ARBA00012839"/>
    </source>
</evidence>
<evidence type="ECO:0000256" key="7">
    <source>
        <dbReference type="ARBA" id="ARBA00022679"/>
    </source>
</evidence>
<dbReference type="GO" id="GO:0005789">
    <property type="term" value="C:endoplasmic reticulum membrane"/>
    <property type="evidence" value="ECO:0007669"/>
    <property type="project" value="UniProtKB-SubCell"/>
</dbReference>
<keyword evidence="8 17" id="KW-0812">Transmembrane</keyword>
<feature type="transmembrane region" description="Helical" evidence="17">
    <location>
        <begin position="1984"/>
        <end position="2008"/>
    </location>
</feature>
<feature type="compositionally biased region" description="Low complexity" evidence="16">
    <location>
        <begin position="1289"/>
        <end position="1305"/>
    </location>
</feature>
<dbReference type="SMART" id="SM00472">
    <property type="entry name" value="MIR"/>
    <property type="match status" value="3"/>
</dbReference>
<dbReference type="Pfam" id="PF08621">
    <property type="entry name" value="RPAP1_N"/>
    <property type="match status" value="1"/>
</dbReference>
<evidence type="ECO:0000256" key="8">
    <source>
        <dbReference type="ARBA" id="ARBA00022692"/>
    </source>
</evidence>
<evidence type="ECO:0000256" key="10">
    <source>
        <dbReference type="ARBA" id="ARBA00022824"/>
    </source>
</evidence>
<dbReference type="Gene3D" id="2.80.10.50">
    <property type="match status" value="1"/>
</dbReference>
<evidence type="ECO:0000313" key="19">
    <source>
        <dbReference type="EMBL" id="OAJ41178.1"/>
    </source>
</evidence>
<evidence type="ECO:0000256" key="6">
    <source>
        <dbReference type="ARBA" id="ARBA00022676"/>
    </source>
</evidence>
<dbReference type="STRING" id="403673.A0A177WM30"/>
<name>A0A177WM30_BATDL</name>
<dbReference type="InterPro" id="IPR003342">
    <property type="entry name" value="ArnT-like_N"/>
</dbReference>
<dbReference type="Proteomes" id="UP000077115">
    <property type="component" value="Unassembled WGS sequence"/>
</dbReference>
<evidence type="ECO:0000256" key="4">
    <source>
        <dbReference type="ARBA" id="ARBA00009953"/>
    </source>
</evidence>
<dbReference type="eggNOG" id="KOG4732">
    <property type="taxonomic scope" value="Eukaryota"/>
</dbReference>
<dbReference type="FunFam" id="2.80.10.50:FF:000158">
    <property type="entry name" value="Dolichyl-phosphate-mannose-protein mannosyltransferase"/>
    <property type="match status" value="1"/>
</dbReference>
<reference evidence="19 20" key="1">
    <citation type="submission" date="2006-10" db="EMBL/GenBank/DDBJ databases">
        <title>The Genome Sequence of Batrachochytrium dendrobatidis JEL423.</title>
        <authorList>
            <consortium name="The Broad Institute Genome Sequencing Platform"/>
            <person name="Birren B."/>
            <person name="Lander E."/>
            <person name="Galagan J."/>
            <person name="Cuomo C."/>
            <person name="Devon K."/>
            <person name="Jaffe D."/>
            <person name="Butler J."/>
            <person name="Alvarez P."/>
            <person name="Gnerre S."/>
            <person name="Grabherr M."/>
            <person name="Kleber M."/>
            <person name="Mauceli E."/>
            <person name="Brockman W."/>
            <person name="Young S."/>
            <person name="LaButti K."/>
            <person name="Sykes S."/>
            <person name="DeCaprio D."/>
            <person name="Crawford M."/>
            <person name="Koehrsen M."/>
            <person name="Engels R."/>
            <person name="Montgomery P."/>
            <person name="Pearson M."/>
            <person name="Howarth C."/>
            <person name="Larson L."/>
            <person name="White J."/>
            <person name="O'Leary S."/>
            <person name="Kodira C."/>
            <person name="Zeng Q."/>
            <person name="Yandava C."/>
            <person name="Alvarado L."/>
            <person name="Longcore J."/>
            <person name="James T."/>
        </authorList>
    </citation>
    <scope>NUCLEOTIDE SEQUENCE [LARGE SCALE GENOMIC DNA]</scope>
    <source>
        <strain evidence="19 20">JEL423</strain>
    </source>
</reference>
<accession>A0A177WM30</accession>
<evidence type="ECO:0000256" key="12">
    <source>
        <dbReference type="ARBA" id="ARBA00023136"/>
    </source>
</evidence>
<feature type="compositionally biased region" description="Basic and acidic residues" evidence="16">
    <location>
        <begin position="17"/>
        <end position="30"/>
    </location>
</feature>
<protein>
    <recommendedName>
        <fullName evidence="5">dolichyl-phosphate-mannose--protein mannosyltransferase</fullName>
        <ecNumber evidence="5">2.4.1.109</ecNumber>
    </recommendedName>
</protein>
<gene>
    <name evidence="19" type="ORF">BDEG_24817</name>
</gene>
<keyword evidence="10" id="KW-0256">Endoplasmic reticulum</keyword>
<evidence type="ECO:0000256" key="17">
    <source>
        <dbReference type="SAM" id="Phobius"/>
    </source>
</evidence>
<feature type="region of interest" description="Disordered" evidence="16">
    <location>
        <begin position="1"/>
        <end position="83"/>
    </location>
</feature>
<feature type="domain" description="MIR" evidence="18">
    <location>
        <begin position="1756"/>
        <end position="1812"/>
    </location>
</feature>
<dbReference type="EC" id="2.4.1.109" evidence="5"/>
<feature type="domain" description="MIR" evidence="18">
    <location>
        <begin position="1611"/>
        <end position="1673"/>
    </location>
</feature>
<dbReference type="GO" id="GO:0004169">
    <property type="term" value="F:dolichyl-phosphate-mannose-protein mannosyltransferase activity"/>
    <property type="evidence" value="ECO:0007669"/>
    <property type="project" value="UniProtKB-EC"/>
</dbReference>
<dbReference type="PROSITE" id="PS50919">
    <property type="entry name" value="MIR"/>
    <property type="match status" value="3"/>
</dbReference>
<dbReference type="InterPro" id="IPR013929">
    <property type="entry name" value="RPAP1_C"/>
</dbReference>
<reference evidence="19 20" key="2">
    <citation type="submission" date="2016-05" db="EMBL/GenBank/DDBJ databases">
        <title>Lineage-specific infection strategies underlie the spectrum of fungal disease in amphibians.</title>
        <authorList>
            <person name="Cuomo C.A."/>
            <person name="Farrer R.A."/>
            <person name="James T."/>
            <person name="Longcore J."/>
            <person name="Birren B."/>
        </authorList>
    </citation>
    <scope>NUCLEOTIDE SEQUENCE [LARGE SCALE GENOMIC DNA]</scope>
    <source>
        <strain evidence="19 20">JEL423</strain>
    </source>
</reference>
<evidence type="ECO:0000313" key="20">
    <source>
        <dbReference type="Proteomes" id="UP000077115"/>
    </source>
</evidence>
<evidence type="ECO:0000256" key="9">
    <source>
        <dbReference type="ARBA" id="ARBA00022737"/>
    </source>
</evidence>
<dbReference type="Pfam" id="PF02815">
    <property type="entry name" value="MIR"/>
    <property type="match status" value="1"/>
</dbReference>
<feature type="domain" description="MIR" evidence="18">
    <location>
        <begin position="1689"/>
        <end position="1748"/>
    </location>
</feature>
<dbReference type="UniPathway" id="UPA00378"/>
<feature type="compositionally biased region" description="Basic and acidic residues" evidence="16">
    <location>
        <begin position="64"/>
        <end position="82"/>
    </location>
</feature>
<evidence type="ECO:0000256" key="1">
    <source>
        <dbReference type="ARBA" id="ARBA00004477"/>
    </source>
</evidence>
<feature type="transmembrane region" description="Helical" evidence="17">
    <location>
        <begin position="1471"/>
        <end position="1489"/>
    </location>
</feature>
<comment type="similarity">
    <text evidence="4">Belongs to the RPAP1 family.</text>
</comment>
<comment type="subcellular location">
    <subcellularLocation>
        <location evidence="1">Endoplasmic reticulum membrane</location>
        <topology evidence="1">Multi-pass membrane protein</topology>
    </subcellularLocation>
</comment>
<evidence type="ECO:0000256" key="3">
    <source>
        <dbReference type="ARBA" id="ARBA00007222"/>
    </source>
</evidence>
<keyword evidence="6 19" id="KW-0328">Glycosyltransferase</keyword>
<dbReference type="Pfam" id="PF02366">
    <property type="entry name" value="PMT"/>
    <property type="match status" value="1"/>
</dbReference>
<dbReference type="Pfam" id="PF16192">
    <property type="entry name" value="PMT_4TMC"/>
    <property type="match status" value="1"/>
</dbReference>
<keyword evidence="13" id="KW-0325">Glycoprotein</keyword>
<dbReference type="VEuPathDB" id="FungiDB:BDEG_24817"/>
<organism evidence="19 20">
    <name type="scientific">Batrachochytrium dendrobatidis (strain JEL423)</name>
    <dbReference type="NCBI Taxonomy" id="403673"/>
    <lineage>
        <taxon>Eukaryota</taxon>
        <taxon>Fungi</taxon>
        <taxon>Fungi incertae sedis</taxon>
        <taxon>Chytridiomycota</taxon>
        <taxon>Chytridiomycota incertae sedis</taxon>
        <taxon>Chytridiomycetes</taxon>
        <taxon>Rhizophydiales</taxon>
        <taxon>Rhizophydiales incertae sedis</taxon>
        <taxon>Batrachochytrium</taxon>
    </lineage>
</organism>
<feature type="transmembrane region" description="Helical" evidence="17">
    <location>
        <begin position="1959"/>
        <end position="1978"/>
    </location>
</feature>
<evidence type="ECO:0000256" key="11">
    <source>
        <dbReference type="ARBA" id="ARBA00022989"/>
    </source>
</evidence>
<evidence type="ECO:0000259" key="18">
    <source>
        <dbReference type="PROSITE" id="PS50919"/>
    </source>
</evidence>
<dbReference type="Pfam" id="PF08620">
    <property type="entry name" value="RPAP1_C"/>
    <property type="match status" value="1"/>
</dbReference>
<keyword evidence="12 17" id="KW-0472">Membrane</keyword>
<feature type="region of interest" description="Disordered" evidence="16">
    <location>
        <begin position="1250"/>
        <end position="1321"/>
    </location>
</feature>
<feature type="transmembrane region" description="Helical" evidence="17">
    <location>
        <begin position="1881"/>
        <end position="1903"/>
    </location>
</feature>
<keyword evidence="9" id="KW-0677">Repeat</keyword>
<dbReference type="InterPro" id="IPR016093">
    <property type="entry name" value="MIR_motif"/>
</dbReference>
<dbReference type="InterPro" id="IPR036300">
    <property type="entry name" value="MIR_dom_sf"/>
</dbReference>
<feature type="transmembrane region" description="Helical" evidence="17">
    <location>
        <begin position="1510"/>
        <end position="1538"/>
    </location>
</feature>
<comment type="pathway">
    <text evidence="2">Protein modification; protein glycosylation.</text>
</comment>
<dbReference type="EMBL" id="DS022305">
    <property type="protein sequence ID" value="OAJ41178.1"/>
    <property type="molecule type" value="Genomic_DNA"/>
</dbReference>
<keyword evidence="11 17" id="KW-1133">Transmembrane helix</keyword>
<feature type="transmembrane region" description="Helical" evidence="17">
    <location>
        <begin position="1340"/>
        <end position="1359"/>
    </location>
</feature>
<dbReference type="SUPFAM" id="SSF82109">
    <property type="entry name" value="MIR domain"/>
    <property type="match status" value="1"/>
</dbReference>
<evidence type="ECO:0000256" key="2">
    <source>
        <dbReference type="ARBA" id="ARBA00004922"/>
    </source>
</evidence>
<comment type="similarity">
    <text evidence="3">Belongs to the glycosyltransferase 39 family.</text>
</comment>
<dbReference type="PANTHER" id="PTHR10050">
    <property type="entry name" value="DOLICHYL-PHOSPHATE-MANNOSE--PROTEIN MANNOSYLTRANSFERASE"/>
    <property type="match status" value="1"/>
</dbReference>
<feature type="compositionally biased region" description="Polar residues" evidence="16">
    <location>
        <begin position="31"/>
        <end position="41"/>
    </location>
</feature>
<proteinExistence type="inferred from homology"/>
<evidence type="ECO:0000256" key="13">
    <source>
        <dbReference type="ARBA" id="ARBA00023180"/>
    </source>
</evidence>
<comment type="catalytic activity">
    <reaction evidence="14">
        <text>a di-trans,poly-cis-dolichyl beta-D-mannosyl phosphate + L-threonyl-[protein] = 3-O-(alpha-D-mannosyl)-L-threonyl-[protein] + a di-trans,poly-cis-dolichyl phosphate + H(+)</text>
        <dbReference type="Rhea" id="RHEA:53396"/>
        <dbReference type="Rhea" id="RHEA-COMP:11060"/>
        <dbReference type="Rhea" id="RHEA-COMP:13547"/>
        <dbReference type="Rhea" id="RHEA-COMP:19498"/>
        <dbReference type="Rhea" id="RHEA-COMP:19501"/>
        <dbReference type="ChEBI" id="CHEBI:15378"/>
        <dbReference type="ChEBI" id="CHEBI:30013"/>
        <dbReference type="ChEBI" id="CHEBI:57683"/>
        <dbReference type="ChEBI" id="CHEBI:58211"/>
        <dbReference type="ChEBI" id="CHEBI:137323"/>
        <dbReference type="EC" id="2.4.1.109"/>
    </reaction>
</comment>
<dbReference type="InterPro" id="IPR032421">
    <property type="entry name" value="PMT_4TMC"/>
</dbReference>
<dbReference type="PANTHER" id="PTHR10050:SF50">
    <property type="entry name" value="DOLICHYL-PHOSPHATE-MANNOSE--PROTEIN MANNOSYLTRANSFERASE 1-RELATED"/>
    <property type="match status" value="1"/>
</dbReference>
<evidence type="ECO:0000256" key="14">
    <source>
        <dbReference type="ARBA" id="ARBA00045085"/>
    </source>
</evidence>
<dbReference type="InterPro" id="IPR013930">
    <property type="entry name" value="RPAP1_N"/>
</dbReference>
<keyword evidence="7 19" id="KW-0808">Transferase</keyword>
<dbReference type="InterPro" id="IPR027005">
    <property type="entry name" value="PMT-like"/>
</dbReference>
<comment type="catalytic activity">
    <reaction evidence="15">
        <text>a di-trans,poly-cis-dolichyl beta-D-mannosyl phosphate + L-seryl-[protein] = 3-O-(alpha-D-mannosyl)-L-seryl-[protein] + a di-trans,poly-cis-dolichyl phosphate + H(+)</text>
        <dbReference type="Rhea" id="RHEA:17377"/>
        <dbReference type="Rhea" id="RHEA-COMP:9863"/>
        <dbReference type="Rhea" id="RHEA-COMP:13546"/>
        <dbReference type="Rhea" id="RHEA-COMP:19498"/>
        <dbReference type="Rhea" id="RHEA-COMP:19501"/>
        <dbReference type="ChEBI" id="CHEBI:15378"/>
        <dbReference type="ChEBI" id="CHEBI:29999"/>
        <dbReference type="ChEBI" id="CHEBI:57683"/>
        <dbReference type="ChEBI" id="CHEBI:58211"/>
        <dbReference type="ChEBI" id="CHEBI:137321"/>
        <dbReference type="EC" id="2.4.1.109"/>
    </reaction>
</comment>
<feature type="transmembrane region" description="Helical" evidence="17">
    <location>
        <begin position="1558"/>
        <end position="1577"/>
    </location>
</feature>
<dbReference type="CDD" id="cd23283">
    <property type="entry name" value="beta-trefoil_MIR_PMT1-like"/>
    <property type="match status" value="1"/>
</dbReference>
<evidence type="ECO:0000256" key="15">
    <source>
        <dbReference type="ARBA" id="ARBA00045102"/>
    </source>
</evidence>
<sequence>MNESTAGQSFKFVQRPKSTDDEHDLVRMQDEFNSVSGQSAATAIRSKPPAVRSASNSKTPVIAPDHEDTAELKPLQSEKKSVSWDSALDQIPELDSAPISTPEILVSDNKPVKKMSLFAQRRIAKLAAATESTTPVDHKSVHRDVVNSDFQHDSTSNPNQKHYPKSYIESTDALFGSVLKNVTERDLDFNAQADQHAFDMKPIYKDGFPTSVHRSIRAVTKSSAAPDLVSDRDTPNAADMPDYAQENIRKIDMMSAEEIADAQQEIASKLDPAILSFLMSRKPTPLTNDVAVSSNEDAKTKATTSLERSNENHTFSHIDQFIDPSTAQPEKLEWMLDLEEQSSIHLENSNLASAEKELYRFDFQGTILTQLTPTSTVENSALFHHGDDPSLPGYSIKELVYLSKSTVPAQRAMSLQLISRIITNIYEEQYSSKDLAAIIKLFKKNDVLLHIRVAVDASHETVVFQAIETLAQYFGASSIFSESEYTSEFIWSRLSLARVGYRTISLSPKSIALFAAKSRGKDTVDFELPEKNDSLASISKLISIDAVSGLQETNILVRMRYLLKNTSSPTRFAIDIVDILTVMARHSAISAQDILECAGLVDAIAQNVFKLKWPLSDTSIVELTLIRNTLRLFRILCQSGRDATVALIKHNLITATMRYLTLLPSNFEIAGKNYGVGLKLDIATQVWLLQGVVFSYTLGGRVFDDYRSLMMECAEKCSLLCLRFTSSPVLSESQTDTHDVLKIRMASLSALTSICRVLQTLLMRYRSEMNAGGENDALLPFVTLVVNVLESVCHSPVPEHHTHSSFTDTIARAAFISAALDLLNDYVSKSITYQFQAGSEIMTIFCKVEQLIPQIKDCVFSPSTIAFFAKYAESNIDFPLFGLKSELGIPFCQLSARRRATQLTDLTALCNAAAALLDTSQLVKRHIFPNELSADSILFSPLCMKLIHFLTEEFDTLLLYDHESWIRVFGQGRPNMLLTWTKGVSVLARKCTERTPTIELAIKAAVVASAVGIPELLPGDEYIAADWLNGSMFSHKFSPMEKPDTALSRIFSLELFTDSTLLQSQALYRADDRIVLRSLFFESLNGTGSLPIRRDWIFGPLDRLYHEFKTHGLSSVPADVIDIVKHVLGFFKDMSEHNCLTTIAPSAIITHMMKVFLLSDDNGNEVFHDHDIAFILDWAFNTYAKSVCMPSHASSKVRSSAEMNSETSQATASPPLELAMNGVLKIVWHLPTVNAIKLLWNSTGSTYPNFRSSTRPSCKAMRRTAPASPPPPLLTSTKGQLSHGHQRRSSSLSQYSPTSSISSTSPKRAGKAHSNQLPQPFGREPKLTFFAYSESRGPQAVSMGIILILTLIATAVRLYNLPQPPEVVFDEVHFGGFATKYIKSEFFMDVHPPLGKLIVASSGVLLGYNGSFSFKEIGLSYISSKVPYIAMRGVPAFMGALLSPSQLRLWCLFADFTHLYVSILHASQFRLILLDSFLVFFTGLTAMLWTEFRRVYDRPFSPLWWRTLTFTGIGIGLTVSVKWVGLFTIALIGVATLQDLWNLITDGSVPIRAFIKHLYARVICLIIVPVAIYMLLFQIHFSVLYKKGSGSGFMSPEFQSTLLGSEIADTRADVAYGSKIALRHEATRGGYLHSHAHNYPGGSQQQQMTCYPFRGNLPLLLFNENSWFLVKPELTFVNDTAVDTMPTGFERLKHGSVVRLEHVSTFKKLHSHDVRSGFNDDKDYNEASGYGMKDYPGDSNDYWVVELLNQKSTSDPPNIKAIHDRIRLKHRGTGCYLFSRATKLPEWGFGQQEVSCAKNGLKKLSVWRIEYNEHPEMPDDVEMINYKKPGFFSKFIHVHQVMWQINQGLKGSHPYDSRPGVWPFLRRGISFWHSKTTTGTIYLLGNPLIWFSALVGLIVYIGYELFEAVAAKRRVAFINLGFLKEAANASWFFFIGWCLHYLPFFFMKRQLFLHHYLPSLYFSILLLGALFDVITLKLRRYGQLMAAIGCALAVIWIFSIFSPLAYGTEMTPVQCQRMKWVSTWDFNCMQGK</sequence>
<evidence type="ECO:0000256" key="16">
    <source>
        <dbReference type="SAM" id="MobiDB-lite"/>
    </source>
</evidence>
<dbReference type="OrthoDB" id="292747at2759"/>